<evidence type="ECO:0000313" key="13">
    <source>
        <dbReference type="EMBL" id="KAL0338703.1"/>
    </source>
</evidence>
<comment type="catalytic activity">
    <reaction evidence="10">
        <text>a 1,2-diacyl-3-O-(beta-D-galactosyl)-sn-glycerol + UDP-alpha-D-galactose = a 1,2-diacyl-3-O-[alpha-D-galactosyl-(1-&gt;6)-beta-D-galactosyl]-sn-glycerol + UDP + H(+)</text>
        <dbReference type="Rhea" id="RHEA:10520"/>
        <dbReference type="ChEBI" id="CHEBI:15378"/>
        <dbReference type="ChEBI" id="CHEBI:17615"/>
        <dbReference type="ChEBI" id="CHEBI:28396"/>
        <dbReference type="ChEBI" id="CHEBI:58223"/>
        <dbReference type="ChEBI" id="CHEBI:66914"/>
        <dbReference type="EC" id="2.4.1.241"/>
    </reaction>
</comment>
<evidence type="ECO:0000256" key="1">
    <source>
        <dbReference type="ARBA" id="ARBA00009481"/>
    </source>
</evidence>
<reference evidence="13" key="2">
    <citation type="journal article" date="2024" name="Plant">
        <title>Genomic evolution and insights into agronomic trait innovations of Sesamum species.</title>
        <authorList>
            <person name="Miao H."/>
            <person name="Wang L."/>
            <person name="Qu L."/>
            <person name="Liu H."/>
            <person name="Sun Y."/>
            <person name="Le M."/>
            <person name="Wang Q."/>
            <person name="Wei S."/>
            <person name="Zheng Y."/>
            <person name="Lin W."/>
            <person name="Duan Y."/>
            <person name="Cao H."/>
            <person name="Xiong S."/>
            <person name="Wang X."/>
            <person name="Wei L."/>
            <person name="Li C."/>
            <person name="Ma Q."/>
            <person name="Ju M."/>
            <person name="Zhao R."/>
            <person name="Li G."/>
            <person name="Mu C."/>
            <person name="Tian Q."/>
            <person name="Mei H."/>
            <person name="Zhang T."/>
            <person name="Gao T."/>
            <person name="Zhang H."/>
        </authorList>
    </citation>
    <scope>NUCLEOTIDE SEQUENCE</scope>
    <source>
        <strain evidence="13">G01</strain>
    </source>
</reference>
<feature type="domain" description="Glycosyl transferase family 1" evidence="12">
    <location>
        <begin position="452"/>
        <end position="590"/>
    </location>
</feature>
<evidence type="ECO:0000256" key="11">
    <source>
        <dbReference type="SAM" id="MobiDB-lite"/>
    </source>
</evidence>
<dbReference type="PANTHER" id="PTHR46132">
    <property type="entry name" value="DIGALACTOSYLDIACYLGLYCEROL SYNTHASE 2, CHLOROPLASTIC"/>
    <property type="match status" value="1"/>
</dbReference>
<proteinExistence type="inferred from homology"/>
<accession>A0AAW2N6H0</accession>
<evidence type="ECO:0000256" key="7">
    <source>
        <dbReference type="ARBA" id="ARBA00023136"/>
    </source>
</evidence>
<feature type="region of interest" description="Disordered" evidence="11">
    <location>
        <begin position="1"/>
        <end position="24"/>
    </location>
</feature>
<dbReference type="Pfam" id="PF00534">
    <property type="entry name" value="Glycos_transf_1"/>
    <property type="match status" value="1"/>
</dbReference>
<dbReference type="GO" id="GO:0019375">
    <property type="term" value="P:galactolipid biosynthetic process"/>
    <property type="evidence" value="ECO:0007669"/>
    <property type="project" value="TreeGrafter"/>
</dbReference>
<dbReference type="AlphaFoldDB" id="A0AAW2N6H0"/>
<comment type="caution">
    <text evidence="13">The sequence shown here is derived from an EMBL/GenBank/DDBJ whole genome shotgun (WGS) entry which is preliminary data.</text>
</comment>
<evidence type="ECO:0000256" key="10">
    <source>
        <dbReference type="ARBA" id="ARBA00048651"/>
    </source>
</evidence>
<evidence type="ECO:0000256" key="5">
    <source>
        <dbReference type="ARBA" id="ARBA00022679"/>
    </source>
</evidence>
<dbReference type="Gene3D" id="3.40.50.2000">
    <property type="entry name" value="Glycogen Phosphorylase B"/>
    <property type="match status" value="2"/>
</dbReference>
<dbReference type="PANTHER" id="PTHR46132:SF6">
    <property type="entry name" value="DIGALACTOSYLDIACYLGLYCEROL SYNTHASE 1, CHLOROPLASTIC"/>
    <property type="match status" value="1"/>
</dbReference>
<feature type="compositionally biased region" description="Low complexity" evidence="11">
    <location>
        <begin position="9"/>
        <end position="23"/>
    </location>
</feature>
<dbReference type="GO" id="GO:0046481">
    <property type="term" value="F:digalactosyldiacylglycerol synthase activity"/>
    <property type="evidence" value="ECO:0007669"/>
    <property type="project" value="UniProtKB-EC"/>
</dbReference>
<keyword evidence="6" id="KW-1002">Plastid outer membrane</keyword>
<evidence type="ECO:0000259" key="12">
    <source>
        <dbReference type="Pfam" id="PF00534"/>
    </source>
</evidence>
<dbReference type="EC" id="2.4.1.241" evidence="9"/>
<keyword evidence="5" id="KW-0808">Transferase</keyword>
<gene>
    <name evidence="13" type="ORF">Sangu_1392400</name>
</gene>
<evidence type="ECO:0000256" key="6">
    <source>
        <dbReference type="ARBA" id="ARBA00022805"/>
    </source>
</evidence>
<keyword evidence="3" id="KW-0934">Plastid</keyword>
<keyword evidence="2" id="KW-0150">Chloroplast</keyword>
<comment type="similarity">
    <text evidence="1">Belongs to the glycosyltransferase group 1 family. Glycosyltransferase 4 subfamily.</text>
</comment>
<keyword evidence="7" id="KW-0472">Membrane</keyword>
<name>A0AAW2N6H0_9LAMI</name>
<dbReference type="GO" id="GO:0009707">
    <property type="term" value="C:chloroplast outer membrane"/>
    <property type="evidence" value="ECO:0007669"/>
    <property type="project" value="UniProtKB-SubCell"/>
</dbReference>
<evidence type="ECO:0000256" key="8">
    <source>
        <dbReference type="ARBA" id="ARBA00024013"/>
    </source>
</evidence>
<evidence type="ECO:0000256" key="3">
    <source>
        <dbReference type="ARBA" id="ARBA00022640"/>
    </source>
</evidence>
<evidence type="ECO:0000256" key="4">
    <source>
        <dbReference type="ARBA" id="ARBA00022676"/>
    </source>
</evidence>
<keyword evidence="4" id="KW-0328">Glycosyltransferase</keyword>
<dbReference type="InterPro" id="IPR001296">
    <property type="entry name" value="Glyco_trans_1"/>
</dbReference>
<reference evidence="13" key="1">
    <citation type="submission" date="2020-06" db="EMBL/GenBank/DDBJ databases">
        <authorList>
            <person name="Li T."/>
            <person name="Hu X."/>
            <person name="Zhang T."/>
            <person name="Song X."/>
            <person name="Zhang H."/>
            <person name="Dai N."/>
            <person name="Sheng W."/>
            <person name="Hou X."/>
            <person name="Wei L."/>
        </authorList>
    </citation>
    <scope>NUCLEOTIDE SEQUENCE</scope>
    <source>
        <strain evidence="13">G01</strain>
        <tissue evidence="13">Leaf</tissue>
    </source>
</reference>
<evidence type="ECO:0000256" key="2">
    <source>
        <dbReference type="ARBA" id="ARBA00022528"/>
    </source>
</evidence>
<protein>
    <recommendedName>
        <fullName evidence="9">digalactosyldiacylglycerol synthase</fullName>
        <ecNumber evidence="9">2.4.1.241</ecNumber>
    </recommendedName>
</protein>
<dbReference type="SUPFAM" id="SSF53756">
    <property type="entry name" value="UDP-Glycosyltransferase/glycogen phosphorylase"/>
    <property type="match status" value="1"/>
</dbReference>
<dbReference type="CDD" id="cd01635">
    <property type="entry name" value="Glycosyltransferase_GTB-type"/>
    <property type="match status" value="1"/>
</dbReference>
<organism evidence="13">
    <name type="scientific">Sesamum angustifolium</name>
    <dbReference type="NCBI Taxonomy" id="2727405"/>
    <lineage>
        <taxon>Eukaryota</taxon>
        <taxon>Viridiplantae</taxon>
        <taxon>Streptophyta</taxon>
        <taxon>Embryophyta</taxon>
        <taxon>Tracheophyta</taxon>
        <taxon>Spermatophyta</taxon>
        <taxon>Magnoliopsida</taxon>
        <taxon>eudicotyledons</taxon>
        <taxon>Gunneridae</taxon>
        <taxon>Pentapetalae</taxon>
        <taxon>asterids</taxon>
        <taxon>lamiids</taxon>
        <taxon>Lamiales</taxon>
        <taxon>Pedaliaceae</taxon>
        <taxon>Sesamum</taxon>
    </lineage>
</organism>
<comment type="subcellular location">
    <subcellularLocation>
        <location evidence="8">Plastid</location>
        <location evidence="8">Chloroplast outer membrane</location>
    </subcellularLocation>
</comment>
<dbReference type="FunFam" id="3.40.50.2000:FF:000325">
    <property type="entry name" value="Digalactosyldiacylglycerol synthase 1, chloroplastic"/>
    <property type="match status" value="1"/>
</dbReference>
<dbReference type="InterPro" id="IPR044525">
    <property type="entry name" value="DGDG1/2"/>
</dbReference>
<dbReference type="EMBL" id="JACGWK010000008">
    <property type="protein sequence ID" value="KAL0338703.1"/>
    <property type="molecule type" value="Genomic_DNA"/>
</dbReference>
<evidence type="ECO:0000256" key="9">
    <source>
        <dbReference type="ARBA" id="ARBA00024055"/>
    </source>
</evidence>
<sequence>MNFKPPEARSPSSTATASRSSSSIVTAEKAFSFISKGWREKAYSSPEFKFYPRPQIKIDLSAIKNAIVAEVGEEEEEDEEDDRERLRKWRRVRVKDREREEGQFGEFWEPIKTFRSRLRELEQKSSSDILEGIKNSEFVEKLKSSLKAIYKDPYESKEVPPLDVPELLACLVRQSSPLLDQLGINRGQSSMVESENINDELDLRIASVLQSTGHCYEGGFWSDLGKHDASDKKRHVAIVTTASLPWMTGTAVNPLFRAAYLAKSAKQNVTLLVPWLCRSDQELVYPNNLTFSSPEEQESYIRGWLEERIGFKADFKISFYPGKAEYYPSWRYFSVISSKDADIAILEEPEHLNWYHHGKRWSDKFNHVVGIVHTNYLEYIKREKNGALQAFLVKHINNWVVKAYCHKVLRLSAATQDLPKSVVCNVHGVNPKFLKIGEKVAAEKERGKQTFSKGAYFLGKMVWAKGYKELIDLLAKHKKDLDGFNLDVYGNGEDAHEVQSTARRLNLNVNFMKGRDHADDSLQGYKIFINPSVSDVLCTATAEALAMGKFVVCADHPSNDFFRAFPNCLTYKTPEDFVAKVREAMAKEPLPLTPEQRYSLSWEAATQRFMEYSDLDKVLDNSGDGYLGRNSTKGLTKSTSLPNLHEMVDGGLAFAHYCLTGNEFLRLCTGAIPGTRDYDKQHGKDLRLLPPQVQNPIYGW</sequence>